<comment type="subcellular location">
    <subcellularLocation>
        <location evidence="1">Cell membrane</location>
    </subcellularLocation>
</comment>
<dbReference type="Gene3D" id="3.10.310.30">
    <property type="match status" value="1"/>
</dbReference>
<feature type="binding site" evidence="2">
    <location>
        <position position="448"/>
    </location>
    <ligand>
        <name>Mn(2+)</name>
        <dbReference type="ChEBI" id="CHEBI:29035"/>
        <label>2</label>
    </ligand>
</feature>
<dbReference type="GO" id="GO:0016787">
    <property type="term" value="F:hydrolase activity"/>
    <property type="evidence" value="ECO:0007669"/>
    <property type="project" value="UniProtKB-UniRule"/>
</dbReference>
<comment type="cofactor">
    <cofactor evidence="2">
        <name>Mn(2+)</name>
        <dbReference type="ChEBI" id="CHEBI:29035"/>
    </cofactor>
    <text evidence="2">For phosphodiesterase activity, probably binds 2 Mn(2+) per subunit.</text>
</comment>
<dbReference type="AlphaFoldDB" id="A0A930B7J3"/>
<dbReference type="Proteomes" id="UP000757890">
    <property type="component" value="Unassembled WGS sequence"/>
</dbReference>
<feature type="domain" description="GGDEF" evidence="3">
    <location>
        <begin position="180"/>
        <end position="309"/>
    </location>
</feature>
<proteinExistence type="inferred from homology"/>
<name>A0A930B7J3_9FIRM</name>
<evidence type="ECO:0000256" key="1">
    <source>
        <dbReference type="PIRNR" id="PIRNR026583"/>
    </source>
</evidence>
<gene>
    <name evidence="4" type="ORF">HXL70_05375</name>
</gene>
<comment type="catalytic activity">
    <reaction evidence="1">
        <text>3',3'-c-di-AMP + H2O = 5'-O-phosphonoadenylyl-(3'-&gt;5')-adenosine + H(+)</text>
        <dbReference type="Rhea" id="RHEA:54420"/>
        <dbReference type="ChEBI" id="CHEBI:15377"/>
        <dbReference type="ChEBI" id="CHEBI:15378"/>
        <dbReference type="ChEBI" id="CHEBI:71500"/>
        <dbReference type="ChEBI" id="CHEBI:138171"/>
    </reaction>
</comment>
<reference evidence="4" key="1">
    <citation type="submission" date="2020-04" db="EMBL/GenBank/DDBJ databases">
        <title>Deep metagenomics examines the oral microbiome during advanced dental caries in children, revealing novel taxa and co-occurrences with host molecules.</title>
        <authorList>
            <person name="Baker J.L."/>
            <person name="Morton J.T."/>
            <person name="Dinis M."/>
            <person name="Alvarez R."/>
            <person name="Tran N.C."/>
            <person name="Knight R."/>
            <person name="Edlund A."/>
        </authorList>
    </citation>
    <scope>NUCLEOTIDE SEQUENCE</scope>
    <source>
        <strain evidence="4">JCVI_32_bin.14</strain>
    </source>
</reference>
<evidence type="ECO:0000256" key="2">
    <source>
        <dbReference type="PIRSR" id="PIRSR026583-50"/>
    </source>
</evidence>
<feature type="binding site" evidence="2">
    <location>
        <position position="503"/>
    </location>
    <ligand>
        <name>Mn(2+)</name>
        <dbReference type="ChEBI" id="CHEBI:29035"/>
        <label>2</label>
    </ligand>
</feature>
<feature type="binding site" evidence="2">
    <location>
        <position position="355"/>
    </location>
    <ligand>
        <name>Mn(2+)</name>
        <dbReference type="ChEBI" id="CHEBI:29035"/>
        <label>1</label>
    </ligand>
</feature>
<dbReference type="Pfam" id="PF01368">
    <property type="entry name" value="DHH"/>
    <property type="match status" value="1"/>
</dbReference>
<dbReference type="InterPro" id="IPR043128">
    <property type="entry name" value="Rev_trsase/Diguanyl_cyclase"/>
</dbReference>
<comment type="function">
    <text evidence="1">Has phosphodiesterase (PDE) activity against cyclic-di-AMP (c-di-AMP).</text>
</comment>
<keyword evidence="1" id="KW-0378">Hydrolase</keyword>
<dbReference type="Gene3D" id="3.30.450.20">
    <property type="entry name" value="PAS domain"/>
    <property type="match status" value="1"/>
</dbReference>
<dbReference type="InterPro" id="IPR051319">
    <property type="entry name" value="Oligoribo/pAp-PDE_c-di-AMP_PDE"/>
</dbReference>
<organism evidence="4 5">
    <name type="scientific">Dialister invisus</name>
    <dbReference type="NCBI Taxonomy" id="218538"/>
    <lineage>
        <taxon>Bacteria</taxon>
        <taxon>Bacillati</taxon>
        <taxon>Bacillota</taxon>
        <taxon>Negativicutes</taxon>
        <taxon>Veillonellales</taxon>
        <taxon>Veillonellaceae</taxon>
        <taxon>Dialister</taxon>
    </lineage>
</organism>
<feature type="binding site" evidence="2">
    <location>
        <position position="351"/>
    </location>
    <ligand>
        <name>Mn(2+)</name>
        <dbReference type="ChEBI" id="CHEBI:29035"/>
        <label>1</label>
    </ligand>
</feature>
<feature type="binding site" evidence="2">
    <location>
        <position position="424"/>
    </location>
    <ligand>
        <name>Mn(2+)</name>
        <dbReference type="ChEBI" id="CHEBI:29035"/>
        <label>2</label>
    </ligand>
</feature>
<dbReference type="Gene3D" id="3.30.70.270">
    <property type="match status" value="1"/>
</dbReference>
<feature type="binding site" evidence="2">
    <location>
        <position position="424"/>
    </location>
    <ligand>
        <name>Mn(2+)</name>
        <dbReference type="ChEBI" id="CHEBI:29035"/>
        <label>1</label>
    </ligand>
</feature>
<keyword evidence="1" id="KW-1003">Cell membrane</keyword>
<feature type="binding site" evidence="2">
    <location>
        <position position="357"/>
    </location>
    <ligand>
        <name>Mn(2+)</name>
        <dbReference type="ChEBI" id="CHEBI:29035"/>
        <label>2</label>
    </ligand>
</feature>
<keyword evidence="2" id="KW-0464">Manganese</keyword>
<dbReference type="FunFam" id="3.90.1640.10:FF:000002">
    <property type="entry name" value="Cyclic-di-AMP phosphodiesterase"/>
    <property type="match status" value="1"/>
</dbReference>
<dbReference type="InterPro" id="IPR000160">
    <property type="entry name" value="GGDEF_dom"/>
</dbReference>
<dbReference type="InterPro" id="IPR003156">
    <property type="entry name" value="DHHA1_dom"/>
</dbReference>
<dbReference type="EMBL" id="JABZMK010000025">
    <property type="protein sequence ID" value="MBF1129461.1"/>
    <property type="molecule type" value="Genomic_DNA"/>
</dbReference>
<evidence type="ECO:0000259" key="3">
    <source>
        <dbReference type="PROSITE" id="PS50887"/>
    </source>
</evidence>
<dbReference type="PIRSF" id="PIRSF026583">
    <property type="entry name" value="YybT"/>
    <property type="match status" value="1"/>
</dbReference>
<dbReference type="Gene3D" id="3.90.1640.10">
    <property type="entry name" value="inorganic pyrophosphatase (n-terminal core)"/>
    <property type="match status" value="1"/>
</dbReference>
<dbReference type="RefSeq" id="WP_276639766.1">
    <property type="nucleotide sequence ID" value="NZ_DBFBIF010000029.1"/>
</dbReference>
<protein>
    <recommendedName>
        <fullName evidence="1">Cyclic-di-AMP phosphodiesterase</fullName>
        <ecNumber evidence="1">3.1.4.-</ecNumber>
    </recommendedName>
</protein>
<dbReference type="Pfam" id="PF02272">
    <property type="entry name" value="DHHA1"/>
    <property type="match status" value="1"/>
</dbReference>
<dbReference type="PANTHER" id="PTHR47618">
    <property type="entry name" value="BIFUNCTIONAL OLIGORIBONUCLEASE AND PAP PHOSPHATASE NRNA"/>
    <property type="match status" value="1"/>
</dbReference>
<dbReference type="GO" id="GO:0046872">
    <property type="term" value="F:metal ion binding"/>
    <property type="evidence" value="ECO:0007669"/>
    <property type="project" value="UniProtKB-KW"/>
</dbReference>
<dbReference type="GO" id="GO:0005886">
    <property type="term" value="C:plasma membrane"/>
    <property type="evidence" value="ECO:0007669"/>
    <property type="project" value="UniProtKB-SubCell"/>
</dbReference>
<accession>A0A930B7J3</accession>
<keyword evidence="2" id="KW-0479">Metal-binding</keyword>
<dbReference type="PROSITE" id="PS50887">
    <property type="entry name" value="GGDEF"/>
    <property type="match status" value="1"/>
</dbReference>
<dbReference type="PANTHER" id="PTHR47618:SF2">
    <property type="entry name" value="CYCLIC-DI-AMP PHOSPHODIESTERASE GDPP"/>
    <property type="match status" value="1"/>
</dbReference>
<dbReference type="Pfam" id="PF24898">
    <property type="entry name" value="GGDEF_GdpP"/>
    <property type="match status" value="1"/>
</dbReference>
<sequence length="660" mass="72488">MLSNIWVYKKTSKVMISLLLAAVLVLATQNWLLGLLMFIVTAAAVVWVKRSDLMQERLLMRYLDDLSSGVSVGTVYAVRNLPLGIAVVDEKKKLVWANGVFRSWIAGTEEGTPLRDIIQGQKVAKLWGKAGWFDCHAGGTFFRVFHKWVPSDEPDGASFMVLYFMDRSDVEKSLKESEEARPVFCLIRIDNIQEVTAEMSDVERSALLSDVTEKVLATFNSHDGFIKQYNASDFVACISSKALQDMMDSNFEILDRVREIHTVNRIPVTLSIGIVKSDESFNRQYEEAQVALDLALGRGGDQAIVRLGKDVKAFGGKAPASVSSTRVRVRVVAQALREIINEADMVLIMGHAHEDFDALGAAVGVSHLARVSKVEAHIVISKQDDTSRKMIQAIQSSGLAEGLLIDEGKAKSLVTDKTVAIVVDTHIPELVAAPELLRKVQKKVVIDHHRRAASIIDSPLLTYMEPSASSASELVTELIQYYGSEEEMNALEASCLYAGMVVDTKSFTVQTSVRTFDAASYLRRCGADTALVKKLFSMDLASIKIKSMILADMKQVDEYMAFAVCPEGTADSQIIAGQVADFLVTVQKIRCSFLFYYTENGLCLSARSDGSVNVQIVMEQLGGGGHQTVAGAQFGTDGNIEDITKAVVANVRKQTEEEKE</sequence>
<dbReference type="InterPro" id="IPR001667">
    <property type="entry name" value="DDH_dom"/>
</dbReference>
<dbReference type="InterPro" id="IPR038763">
    <property type="entry name" value="DHH_sf"/>
</dbReference>
<dbReference type="GO" id="GO:0003676">
    <property type="term" value="F:nucleic acid binding"/>
    <property type="evidence" value="ECO:0007669"/>
    <property type="project" value="UniProtKB-UniRule"/>
</dbReference>
<keyword evidence="1" id="KW-0472">Membrane</keyword>
<comment type="similarity">
    <text evidence="1">Belongs to the GdpP/PdeA phosphodiesterase family.</text>
</comment>
<evidence type="ECO:0000313" key="5">
    <source>
        <dbReference type="Proteomes" id="UP000757890"/>
    </source>
</evidence>
<dbReference type="EC" id="3.1.4.-" evidence="1"/>
<evidence type="ECO:0000313" key="4">
    <source>
        <dbReference type="EMBL" id="MBF1129461.1"/>
    </source>
</evidence>
<dbReference type="InterPro" id="IPR014528">
    <property type="entry name" value="GdpP/PdeA"/>
</dbReference>
<dbReference type="SUPFAM" id="SSF64182">
    <property type="entry name" value="DHH phosphoesterases"/>
    <property type="match status" value="1"/>
</dbReference>
<comment type="caution">
    <text evidence="4">The sequence shown here is derived from an EMBL/GenBank/DDBJ whole genome shotgun (WGS) entry which is preliminary data.</text>
</comment>